<dbReference type="eggNOG" id="ENOG5031PWQ">
    <property type="taxonomic scope" value="Bacteria"/>
</dbReference>
<organism evidence="2 3">
    <name type="scientific">Vibrio azureus NBRC 104587</name>
    <dbReference type="NCBI Taxonomy" id="1219077"/>
    <lineage>
        <taxon>Bacteria</taxon>
        <taxon>Pseudomonadati</taxon>
        <taxon>Pseudomonadota</taxon>
        <taxon>Gammaproteobacteria</taxon>
        <taxon>Vibrionales</taxon>
        <taxon>Vibrionaceae</taxon>
        <taxon>Vibrio</taxon>
    </lineage>
</organism>
<feature type="region of interest" description="Disordered" evidence="1">
    <location>
        <begin position="1"/>
        <end position="35"/>
    </location>
</feature>
<sequence>MSINSDNPFAQRCLPKRNDKPEPVSEKAKRQHAIRQRIAQLEEEKAWDREWGAESLLSSENENRDHE</sequence>
<name>U3ASI1_9VIBR</name>
<dbReference type="EMBL" id="BATL01000039">
    <property type="protein sequence ID" value="GAD76207.1"/>
    <property type="molecule type" value="Genomic_DNA"/>
</dbReference>
<comment type="caution">
    <text evidence="2">The sequence shown here is derived from an EMBL/GenBank/DDBJ whole genome shotgun (WGS) entry which is preliminary data.</text>
</comment>
<accession>U3ASI1</accession>
<evidence type="ECO:0000256" key="1">
    <source>
        <dbReference type="SAM" id="MobiDB-lite"/>
    </source>
</evidence>
<dbReference type="OrthoDB" id="5900717at2"/>
<evidence type="ECO:0000313" key="2">
    <source>
        <dbReference type="EMBL" id="GAD76207.1"/>
    </source>
</evidence>
<dbReference type="STRING" id="1219077.VAZ01S_039_00320"/>
<proteinExistence type="predicted"/>
<dbReference type="AlphaFoldDB" id="U3ASI1"/>
<dbReference type="RefSeq" id="WP_021709957.1">
    <property type="nucleotide sequence ID" value="NZ_BAOB01000300.1"/>
</dbReference>
<evidence type="ECO:0000313" key="3">
    <source>
        <dbReference type="Proteomes" id="UP000016567"/>
    </source>
</evidence>
<keyword evidence="3" id="KW-1185">Reference proteome</keyword>
<feature type="compositionally biased region" description="Basic and acidic residues" evidence="1">
    <location>
        <begin position="16"/>
        <end position="28"/>
    </location>
</feature>
<reference evidence="2 3" key="1">
    <citation type="submission" date="2013-09" db="EMBL/GenBank/DDBJ databases">
        <title>Whole genome shotgun sequence of Vibrio azureus NBRC 104587.</title>
        <authorList>
            <person name="Isaki S."/>
            <person name="Hosoyama A."/>
            <person name="Numata M."/>
            <person name="Hashimoto M."/>
            <person name="Hosoyama Y."/>
            <person name="Tsuchikane K."/>
            <person name="Noguchi M."/>
            <person name="Hirakata S."/>
            <person name="Ichikawa N."/>
            <person name="Ohji S."/>
            <person name="Yamazoe A."/>
            <person name="Fujita N."/>
        </authorList>
    </citation>
    <scope>NUCLEOTIDE SEQUENCE [LARGE SCALE GENOMIC DNA]</scope>
    <source>
        <strain evidence="2 3">NBRC 104587</strain>
    </source>
</reference>
<gene>
    <name evidence="2" type="ORF">VAZ01S_039_00320</name>
</gene>
<protein>
    <submittedName>
        <fullName evidence="2">Uncharacterized protein</fullName>
    </submittedName>
</protein>
<dbReference type="Proteomes" id="UP000016567">
    <property type="component" value="Unassembled WGS sequence"/>
</dbReference>